<comment type="caution">
    <text evidence="3">The sequence shown here is derived from an EMBL/GenBank/DDBJ whole genome shotgun (WGS) entry which is preliminary data.</text>
</comment>
<proteinExistence type="predicted"/>
<protein>
    <submittedName>
        <fullName evidence="3">Uncharacterized protein</fullName>
    </submittedName>
</protein>
<keyword evidence="4" id="KW-1185">Reference proteome</keyword>
<gene>
    <name evidence="3" type="ORF">PGQ11_002863</name>
</gene>
<feature type="region of interest" description="Disordered" evidence="1">
    <location>
        <begin position="67"/>
        <end position="173"/>
    </location>
</feature>
<keyword evidence="2" id="KW-1133">Transmembrane helix</keyword>
<sequence>MELAFSRQATATATVVADIGNDSGGNNLSGGAIAGIVIGSIAGFLLILWIIRSCTNLGKPDIWGSTFGAQDESPVTSTYPVHPYPHEMHRSSSRHSHGHHRGHRHHNYSHSNGHSPRRKSTEVSNVTTIRPAYYGSRSRSRGRSPATPPPVPYYPQDAQEARSQSWRAPKRHY</sequence>
<keyword evidence="2" id="KW-0472">Membrane</keyword>
<dbReference type="Proteomes" id="UP001390339">
    <property type="component" value="Unassembled WGS sequence"/>
</dbReference>
<accession>A0ABR2J3G5</accession>
<keyword evidence="2" id="KW-0812">Transmembrane</keyword>
<name>A0ABR2J3G5_9PEZI</name>
<evidence type="ECO:0000313" key="3">
    <source>
        <dbReference type="EMBL" id="KAK8872349.1"/>
    </source>
</evidence>
<feature type="transmembrane region" description="Helical" evidence="2">
    <location>
        <begin position="32"/>
        <end position="51"/>
    </location>
</feature>
<feature type="compositionally biased region" description="Basic residues" evidence="1">
    <location>
        <begin position="91"/>
        <end position="108"/>
    </location>
</feature>
<evidence type="ECO:0000313" key="4">
    <source>
        <dbReference type="Proteomes" id="UP001390339"/>
    </source>
</evidence>
<dbReference type="EMBL" id="JAPCWZ010000003">
    <property type="protein sequence ID" value="KAK8872349.1"/>
    <property type="molecule type" value="Genomic_DNA"/>
</dbReference>
<evidence type="ECO:0000256" key="1">
    <source>
        <dbReference type="SAM" id="MobiDB-lite"/>
    </source>
</evidence>
<organism evidence="3 4">
    <name type="scientific">Apiospora arundinis</name>
    <dbReference type="NCBI Taxonomy" id="335852"/>
    <lineage>
        <taxon>Eukaryota</taxon>
        <taxon>Fungi</taxon>
        <taxon>Dikarya</taxon>
        <taxon>Ascomycota</taxon>
        <taxon>Pezizomycotina</taxon>
        <taxon>Sordariomycetes</taxon>
        <taxon>Xylariomycetidae</taxon>
        <taxon>Amphisphaeriales</taxon>
        <taxon>Apiosporaceae</taxon>
        <taxon>Apiospora</taxon>
    </lineage>
</organism>
<reference evidence="3 4" key="1">
    <citation type="journal article" date="2024" name="IMA Fungus">
        <title>Apiospora arundinis, a panoply of carbohydrate-active enzymes and secondary metabolites.</title>
        <authorList>
            <person name="Sorensen T."/>
            <person name="Petersen C."/>
            <person name="Muurmann A.T."/>
            <person name="Christiansen J.V."/>
            <person name="Brundto M.L."/>
            <person name="Overgaard C.K."/>
            <person name="Boysen A.T."/>
            <person name="Wollenberg R.D."/>
            <person name="Larsen T.O."/>
            <person name="Sorensen J.L."/>
            <person name="Nielsen K.L."/>
            <person name="Sondergaard T.E."/>
        </authorList>
    </citation>
    <scope>NUCLEOTIDE SEQUENCE [LARGE SCALE GENOMIC DNA]</scope>
    <source>
        <strain evidence="3 4">AAU 773</strain>
    </source>
</reference>
<evidence type="ECO:0000256" key="2">
    <source>
        <dbReference type="SAM" id="Phobius"/>
    </source>
</evidence>